<feature type="transmembrane region" description="Helical" evidence="8">
    <location>
        <begin position="292"/>
        <end position="315"/>
    </location>
</feature>
<evidence type="ECO:0000259" key="9">
    <source>
        <dbReference type="PROSITE" id="PS51551"/>
    </source>
</evidence>
<dbReference type="InterPro" id="IPR008972">
    <property type="entry name" value="Cupredoxin"/>
</dbReference>
<feature type="compositionally biased region" description="Polar residues" evidence="7">
    <location>
        <begin position="259"/>
        <end position="273"/>
    </location>
</feature>
<organism evidence="10 11">
    <name type="scientific">Porites lobata</name>
    <dbReference type="NCBI Taxonomy" id="104759"/>
    <lineage>
        <taxon>Eukaryota</taxon>
        <taxon>Metazoa</taxon>
        <taxon>Cnidaria</taxon>
        <taxon>Anthozoa</taxon>
        <taxon>Hexacorallia</taxon>
        <taxon>Scleractinia</taxon>
        <taxon>Fungiina</taxon>
        <taxon>Poritidae</taxon>
        <taxon>Porites</taxon>
    </lineage>
</organism>
<comment type="similarity">
    <text evidence="6">Belongs to the ephrin family.</text>
</comment>
<feature type="domain" description="Ephrin RBD" evidence="9">
    <location>
        <begin position="8"/>
        <end position="160"/>
    </location>
</feature>
<gene>
    <name evidence="10" type="ORF">PLOB_00004876</name>
</gene>
<keyword evidence="3 8" id="KW-0472">Membrane</keyword>
<dbReference type="PANTHER" id="PTHR11304">
    <property type="entry name" value="EPHRIN"/>
    <property type="match status" value="1"/>
</dbReference>
<comment type="caution">
    <text evidence="6">Lacks conserved residue(s) required for the propagation of feature annotation.</text>
</comment>
<comment type="caution">
    <text evidence="10">The sequence shown here is derived from an EMBL/GenBank/DDBJ whole genome shotgun (WGS) entry which is preliminary data.</text>
</comment>
<dbReference type="PROSITE" id="PS51551">
    <property type="entry name" value="EPHRIN_RBD_2"/>
    <property type="match status" value="1"/>
</dbReference>
<sequence length="458" mass="50419">MVCVSSSSIYDSIFWDPQNPLFRDKSQSCSTGYMTLKVRLQSKVFFICPNTATVLQKTLRAPQSATMYENLWIAYDRSVFDQCNTSLSNTSKLLFSCNDPTALKYFPVVFAEFTADPNSLKFKDGKKYYFIGTSDGTQTHLNDPTGGHCNDTQKGIFMKIEVYVCKKSNLTYTDEDCPEEDVGVLKCRDNPTPTTVLPTTVLPTTTTSSSSSSSFMSSAISPTRITTQAPFTQAAHTSTASTVEVSSVSEQNSVTESTKATSTKLDSNRSGQVAEQRGDDGMETELKRWRTWGIVALVLLLTCSVVIIALLLRLYSCRKKKNRPGIITQPEKSEKNPASRQESVGGVSNRGFVSSLVFNDSGDNGKTVLPFNGFQTFYELPNETSSTGSMEMDGKKPVPHGSIVIENKEGHYDNLGSLYEVPEVEEKKPYQDGSVVIENKDVHFAKNGQINQGVAIDV</sequence>
<evidence type="ECO:0000256" key="6">
    <source>
        <dbReference type="PROSITE-ProRule" id="PRU00884"/>
    </source>
</evidence>
<dbReference type="Proteomes" id="UP001159405">
    <property type="component" value="Unassembled WGS sequence"/>
</dbReference>
<evidence type="ECO:0000256" key="1">
    <source>
        <dbReference type="ARBA" id="ARBA00004370"/>
    </source>
</evidence>
<keyword evidence="8" id="KW-1133">Transmembrane helix</keyword>
<keyword evidence="4" id="KW-1015">Disulfide bond</keyword>
<keyword evidence="5" id="KW-0325">Glycoprotein</keyword>
<evidence type="ECO:0000256" key="7">
    <source>
        <dbReference type="SAM" id="MobiDB-lite"/>
    </source>
</evidence>
<dbReference type="SUPFAM" id="SSF49503">
    <property type="entry name" value="Cupredoxins"/>
    <property type="match status" value="1"/>
</dbReference>
<keyword evidence="11" id="KW-1185">Reference proteome</keyword>
<evidence type="ECO:0000256" key="8">
    <source>
        <dbReference type="SAM" id="Phobius"/>
    </source>
</evidence>
<dbReference type="PANTHER" id="PTHR11304:SF29">
    <property type="entry name" value="EPHRIN"/>
    <property type="match status" value="1"/>
</dbReference>
<dbReference type="EMBL" id="CALNXK010000120">
    <property type="protein sequence ID" value="CAH3161454.1"/>
    <property type="molecule type" value="Genomic_DNA"/>
</dbReference>
<dbReference type="Gene3D" id="2.60.40.420">
    <property type="entry name" value="Cupredoxins - blue copper proteins"/>
    <property type="match status" value="1"/>
</dbReference>
<dbReference type="Pfam" id="PF00812">
    <property type="entry name" value="Ephrin"/>
    <property type="match status" value="1"/>
</dbReference>
<evidence type="ECO:0000256" key="5">
    <source>
        <dbReference type="ARBA" id="ARBA00023180"/>
    </source>
</evidence>
<accession>A0ABN8QBT7</accession>
<evidence type="ECO:0000313" key="11">
    <source>
        <dbReference type="Proteomes" id="UP001159405"/>
    </source>
</evidence>
<evidence type="ECO:0000256" key="2">
    <source>
        <dbReference type="ARBA" id="ARBA00022729"/>
    </source>
</evidence>
<evidence type="ECO:0000256" key="4">
    <source>
        <dbReference type="ARBA" id="ARBA00023157"/>
    </source>
</evidence>
<feature type="region of interest" description="Disordered" evidence="7">
    <location>
        <begin position="326"/>
        <end position="346"/>
    </location>
</feature>
<keyword evidence="8" id="KW-0812">Transmembrane</keyword>
<keyword evidence="2" id="KW-0732">Signal</keyword>
<name>A0ABN8QBT7_9CNID</name>
<protein>
    <recommendedName>
        <fullName evidence="9">Ephrin RBD domain-containing protein</fullName>
    </recommendedName>
</protein>
<evidence type="ECO:0000313" key="10">
    <source>
        <dbReference type="EMBL" id="CAH3161454.1"/>
    </source>
</evidence>
<feature type="region of interest" description="Disordered" evidence="7">
    <location>
        <begin position="242"/>
        <end position="281"/>
    </location>
</feature>
<evidence type="ECO:0000256" key="3">
    <source>
        <dbReference type="ARBA" id="ARBA00023136"/>
    </source>
</evidence>
<reference evidence="10 11" key="1">
    <citation type="submission" date="2022-05" db="EMBL/GenBank/DDBJ databases">
        <authorList>
            <consortium name="Genoscope - CEA"/>
            <person name="William W."/>
        </authorList>
    </citation>
    <scope>NUCLEOTIDE SEQUENCE [LARGE SCALE GENOMIC DNA]</scope>
</reference>
<dbReference type="InterPro" id="IPR031328">
    <property type="entry name" value="Ephrin"/>
</dbReference>
<feature type="compositionally biased region" description="Low complexity" evidence="7">
    <location>
        <begin position="242"/>
        <end position="258"/>
    </location>
</feature>
<dbReference type="InterPro" id="IPR001799">
    <property type="entry name" value="Ephrin_RBD"/>
</dbReference>
<comment type="subcellular location">
    <subcellularLocation>
        <location evidence="1">Membrane</location>
    </subcellularLocation>
</comment>
<proteinExistence type="inferred from homology"/>